<dbReference type="Proteomes" id="UP000316095">
    <property type="component" value="Unassembled WGS sequence"/>
</dbReference>
<comment type="caution">
    <text evidence="1">The sequence shown here is derived from an EMBL/GenBank/DDBJ whole genome shotgun (WGS) entry which is preliminary data.</text>
</comment>
<keyword evidence="2" id="KW-1185">Reference proteome</keyword>
<proteinExistence type="predicted"/>
<name>A0A5C5XL83_9PLAN</name>
<accession>A0A5C5XL83</accession>
<protein>
    <submittedName>
        <fullName evidence="1">Uncharacterized protein</fullName>
    </submittedName>
</protein>
<evidence type="ECO:0000313" key="2">
    <source>
        <dbReference type="Proteomes" id="UP000316095"/>
    </source>
</evidence>
<reference evidence="1 2" key="1">
    <citation type="submission" date="2019-02" db="EMBL/GenBank/DDBJ databases">
        <title>Deep-cultivation of Planctomycetes and their phenomic and genomic characterization uncovers novel biology.</title>
        <authorList>
            <person name="Wiegand S."/>
            <person name="Jogler M."/>
            <person name="Boedeker C."/>
            <person name="Pinto D."/>
            <person name="Vollmers J."/>
            <person name="Rivas-Marin E."/>
            <person name="Kohn T."/>
            <person name="Peeters S.H."/>
            <person name="Heuer A."/>
            <person name="Rast P."/>
            <person name="Oberbeckmann S."/>
            <person name="Bunk B."/>
            <person name="Jeske O."/>
            <person name="Meyerdierks A."/>
            <person name="Storesund J.E."/>
            <person name="Kallscheuer N."/>
            <person name="Luecker S."/>
            <person name="Lage O.M."/>
            <person name="Pohl T."/>
            <person name="Merkel B.J."/>
            <person name="Hornburger P."/>
            <person name="Mueller R.-W."/>
            <person name="Bruemmer F."/>
            <person name="Labrenz M."/>
            <person name="Spormann A.M."/>
            <person name="Op Den Camp H."/>
            <person name="Overmann J."/>
            <person name="Amann R."/>
            <person name="Jetten M.S.M."/>
            <person name="Mascher T."/>
            <person name="Medema M.H."/>
            <person name="Devos D.P."/>
            <person name="Kaster A.-K."/>
            <person name="Ovreas L."/>
            <person name="Rohde M."/>
            <person name="Galperin M.Y."/>
            <person name="Jogler C."/>
        </authorList>
    </citation>
    <scope>NUCLEOTIDE SEQUENCE [LARGE SCALE GENOMIC DNA]</scope>
    <source>
        <strain evidence="1 2">Pan54</strain>
    </source>
</reference>
<dbReference type="EMBL" id="SJPG01000001">
    <property type="protein sequence ID" value="TWT62905.1"/>
    <property type="molecule type" value="Genomic_DNA"/>
</dbReference>
<evidence type="ECO:0000313" key="1">
    <source>
        <dbReference type="EMBL" id="TWT62905.1"/>
    </source>
</evidence>
<dbReference type="AlphaFoldDB" id="A0A5C5XL83"/>
<gene>
    <name evidence="1" type="ORF">Pan54_36560</name>
</gene>
<sequence length="76" mass="8376">MPIAPFIRAGLGVHPVVDFDALESYYPDIKSDVYNIGSASDLISWEQLRHWHGIEDPKAVPCDVLSGVRASRPISV</sequence>
<organism evidence="1 2">
    <name type="scientific">Rubinisphaera italica</name>
    <dbReference type="NCBI Taxonomy" id="2527969"/>
    <lineage>
        <taxon>Bacteria</taxon>
        <taxon>Pseudomonadati</taxon>
        <taxon>Planctomycetota</taxon>
        <taxon>Planctomycetia</taxon>
        <taxon>Planctomycetales</taxon>
        <taxon>Planctomycetaceae</taxon>
        <taxon>Rubinisphaera</taxon>
    </lineage>
</organism>